<gene>
    <name evidence="2" type="ORF">BOTBODRAFT_620937</name>
</gene>
<organism evidence="2 3">
    <name type="scientific">Botryobasidium botryosum (strain FD-172 SS1)</name>
    <dbReference type="NCBI Taxonomy" id="930990"/>
    <lineage>
        <taxon>Eukaryota</taxon>
        <taxon>Fungi</taxon>
        <taxon>Dikarya</taxon>
        <taxon>Basidiomycota</taxon>
        <taxon>Agaricomycotina</taxon>
        <taxon>Agaricomycetes</taxon>
        <taxon>Cantharellales</taxon>
        <taxon>Botryobasidiaceae</taxon>
        <taxon>Botryobasidium</taxon>
    </lineage>
</organism>
<dbReference type="HOGENOM" id="CLU_801648_0_0_1"/>
<dbReference type="Proteomes" id="UP000027195">
    <property type="component" value="Unassembled WGS sequence"/>
</dbReference>
<keyword evidence="3" id="KW-1185">Reference proteome</keyword>
<dbReference type="InParanoid" id="A0A067M5J7"/>
<sequence length="346" mass="38256">MPCCLAVNEVRIRLAIDGHFKIGKRDVTRLVSFDAGLRPSSLTVEFGLASLPSAPLLGRYKDAVFLGAIWGTLEQAGSGIIYATPFNGPTETMKELHDCKDSMSQRCLTTVANDVSPSSAKHEDRSEEEKTNTLISPSISIKTRGRSASFPSCDDIMPKRPRTQSGRDSLPLSTSVKATRSSDGNPSTPFPRAPTPLLLPPLIPATDEDDEVDSIPLSIPSPGAVEKLTAALAALATLPDMELLEEQKFARRIREPIRYREVEAYEEEKRVSTSVYRDHATAGVRAGIVEKTYRRRQEEVDRAWEKRLALCQNQIAWEGIREDLKRSLASGGAELRGRFDFDEENE</sequence>
<dbReference type="AlphaFoldDB" id="A0A067M5J7"/>
<feature type="compositionally biased region" description="Polar residues" evidence="1">
    <location>
        <begin position="132"/>
        <end position="141"/>
    </location>
</feature>
<feature type="region of interest" description="Disordered" evidence="1">
    <location>
        <begin position="113"/>
        <end position="197"/>
    </location>
</feature>
<evidence type="ECO:0000256" key="1">
    <source>
        <dbReference type="SAM" id="MobiDB-lite"/>
    </source>
</evidence>
<evidence type="ECO:0000313" key="3">
    <source>
        <dbReference type="Proteomes" id="UP000027195"/>
    </source>
</evidence>
<dbReference type="EMBL" id="KL198122">
    <property type="protein sequence ID" value="KDQ06821.1"/>
    <property type="molecule type" value="Genomic_DNA"/>
</dbReference>
<name>A0A067M5J7_BOTB1</name>
<feature type="compositionally biased region" description="Polar residues" evidence="1">
    <location>
        <begin position="163"/>
        <end position="187"/>
    </location>
</feature>
<protein>
    <submittedName>
        <fullName evidence="2">Uncharacterized protein</fullName>
    </submittedName>
</protein>
<reference evidence="3" key="1">
    <citation type="journal article" date="2014" name="Proc. Natl. Acad. Sci. U.S.A.">
        <title>Extensive sampling of basidiomycete genomes demonstrates inadequacy of the white-rot/brown-rot paradigm for wood decay fungi.</title>
        <authorList>
            <person name="Riley R."/>
            <person name="Salamov A.A."/>
            <person name="Brown D.W."/>
            <person name="Nagy L.G."/>
            <person name="Floudas D."/>
            <person name="Held B.W."/>
            <person name="Levasseur A."/>
            <person name="Lombard V."/>
            <person name="Morin E."/>
            <person name="Otillar R."/>
            <person name="Lindquist E.A."/>
            <person name="Sun H."/>
            <person name="LaButti K.M."/>
            <person name="Schmutz J."/>
            <person name="Jabbour D."/>
            <person name="Luo H."/>
            <person name="Baker S.E."/>
            <person name="Pisabarro A.G."/>
            <person name="Walton J.D."/>
            <person name="Blanchette R.A."/>
            <person name="Henrissat B."/>
            <person name="Martin F."/>
            <person name="Cullen D."/>
            <person name="Hibbett D.S."/>
            <person name="Grigoriev I.V."/>
        </authorList>
    </citation>
    <scope>NUCLEOTIDE SEQUENCE [LARGE SCALE GENOMIC DNA]</scope>
    <source>
        <strain evidence="3">FD-172 SS1</strain>
    </source>
</reference>
<accession>A0A067M5J7</accession>
<evidence type="ECO:0000313" key="2">
    <source>
        <dbReference type="EMBL" id="KDQ06821.1"/>
    </source>
</evidence>
<feature type="compositionally biased region" description="Pro residues" evidence="1">
    <location>
        <begin position="188"/>
        <end position="197"/>
    </location>
</feature>
<proteinExistence type="predicted"/>
<feature type="compositionally biased region" description="Basic and acidic residues" evidence="1">
    <location>
        <begin position="120"/>
        <end position="131"/>
    </location>
</feature>